<feature type="transmembrane region" description="Helical" evidence="1">
    <location>
        <begin position="25"/>
        <end position="47"/>
    </location>
</feature>
<reference evidence="3" key="1">
    <citation type="submission" date="2016-11" db="EMBL/GenBank/DDBJ databases">
        <title>Mesorhizobium oceanicum sp. nov., isolated from deep seawater in South China Sea.</title>
        <authorList>
            <person name="Fu G.-Y."/>
        </authorList>
    </citation>
    <scope>NUCLEOTIDE SEQUENCE [LARGE SCALE GENOMIC DNA]</scope>
    <source>
        <strain evidence="3">B7</strain>
    </source>
</reference>
<dbReference type="KEGG" id="meso:BSQ44_22975"/>
<accession>A0A1L3SWV9</accession>
<evidence type="ECO:0000313" key="3">
    <source>
        <dbReference type="Proteomes" id="UP000182840"/>
    </source>
</evidence>
<keyword evidence="1" id="KW-0472">Membrane</keyword>
<dbReference type="RefSeq" id="WP_072607379.1">
    <property type="nucleotide sequence ID" value="NZ_CP018171.1"/>
</dbReference>
<keyword evidence="3" id="KW-1185">Reference proteome</keyword>
<sequence>MRVDQDWDYPEVTQASRLNSAGMGAIRIALLFGSAAVALGLIVAPIAEKQLQRSAGLGGVDRMTTGSIGSRDIYTMRRSVLQSSPTAVCIMHTDGRRSGDCR</sequence>
<evidence type="ECO:0000256" key="1">
    <source>
        <dbReference type="SAM" id="Phobius"/>
    </source>
</evidence>
<dbReference type="Proteomes" id="UP000182840">
    <property type="component" value="Chromosome"/>
</dbReference>
<gene>
    <name evidence="2" type="ORF">BSQ44_22975</name>
</gene>
<evidence type="ECO:0000313" key="2">
    <source>
        <dbReference type="EMBL" id="APH73916.1"/>
    </source>
</evidence>
<keyword evidence="1" id="KW-0812">Transmembrane</keyword>
<organism evidence="2 3">
    <name type="scientific">Aquibium oceanicum</name>
    <dbReference type="NCBI Taxonomy" id="1670800"/>
    <lineage>
        <taxon>Bacteria</taxon>
        <taxon>Pseudomonadati</taxon>
        <taxon>Pseudomonadota</taxon>
        <taxon>Alphaproteobacteria</taxon>
        <taxon>Hyphomicrobiales</taxon>
        <taxon>Phyllobacteriaceae</taxon>
        <taxon>Aquibium</taxon>
    </lineage>
</organism>
<protein>
    <submittedName>
        <fullName evidence="2">Uncharacterized protein</fullName>
    </submittedName>
</protein>
<dbReference type="AlphaFoldDB" id="A0A1L3SWV9"/>
<name>A0A1L3SWV9_9HYPH</name>
<keyword evidence="1" id="KW-1133">Transmembrane helix</keyword>
<proteinExistence type="predicted"/>
<dbReference type="STRING" id="1670800.BSQ44_22975"/>
<dbReference type="OrthoDB" id="8447782at2"/>
<dbReference type="EMBL" id="CP018171">
    <property type="protein sequence ID" value="APH73916.1"/>
    <property type="molecule type" value="Genomic_DNA"/>
</dbReference>